<dbReference type="RefSeq" id="WP_252472625.1">
    <property type="nucleotide sequence ID" value="NZ_JALBWM010000185.1"/>
</dbReference>
<evidence type="ECO:0000256" key="1">
    <source>
        <dbReference type="SAM" id="Phobius"/>
    </source>
</evidence>
<keyword evidence="1" id="KW-0812">Transmembrane</keyword>
<feature type="transmembrane region" description="Helical" evidence="1">
    <location>
        <begin position="111"/>
        <end position="130"/>
    </location>
</feature>
<proteinExistence type="predicted"/>
<protein>
    <submittedName>
        <fullName evidence="2">Uncharacterized protein</fullName>
    </submittedName>
</protein>
<accession>A0A9X2EWL7</accession>
<feature type="transmembrane region" description="Helical" evidence="1">
    <location>
        <begin position="7"/>
        <end position="30"/>
    </location>
</feature>
<name>A0A9X2EWL7_9GAMM</name>
<organism evidence="2 3">
    <name type="scientific">Microbulbifer okhotskensis</name>
    <dbReference type="NCBI Taxonomy" id="2926617"/>
    <lineage>
        <taxon>Bacteria</taxon>
        <taxon>Pseudomonadati</taxon>
        <taxon>Pseudomonadota</taxon>
        <taxon>Gammaproteobacteria</taxon>
        <taxon>Cellvibrionales</taxon>
        <taxon>Microbulbiferaceae</taxon>
        <taxon>Microbulbifer</taxon>
    </lineage>
</organism>
<comment type="caution">
    <text evidence="2">The sequence shown here is derived from an EMBL/GenBank/DDBJ whole genome shotgun (WGS) entry which is preliminary data.</text>
</comment>
<feature type="transmembrane region" description="Helical" evidence="1">
    <location>
        <begin position="78"/>
        <end position="96"/>
    </location>
</feature>
<keyword evidence="1" id="KW-1133">Transmembrane helix</keyword>
<keyword evidence="3" id="KW-1185">Reference proteome</keyword>
<evidence type="ECO:0000313" key="2">
    <source>
        <dbReference type="EMBL" id="MCO1336738.1"/>
    </source>
</evidence>
<keyword evidence="1" id="KW-0472">Membrane</keyword>
<dbReference type="EMBL" id="JALBWM010000185">
    <property type="protein sequence ID" value="MCO1336738.1"/>
    <property type="molecule type" value="Genomic_DNA"/>
</dbReference>
<dbReference type="AlphaFoldDB" id="A0A9X2EWL7"/>
<sequence length="147" mass="16112">MNIKHTLTAVFLSPLASLLLVIVMVVDSLFRGPSLLSLDGLIVILMFAFGIVAVSFVLVLFFGVPLHFLLSKLNIGNWWAYALTGLVVAISFQFIQLTDSIMPAQLQQTGYGFYAVGGFVVSLAFWFCAVKSHNNNRQGDAKDARLL</sequence>
<dbReference type="Proteomes" id="UP001139028">
    <property type="component" value="Unassembled WGS sequence"/>
</dbReference>
<reference evidence="2" key="1">
    <citation type="journal article" date="2022" name="Arch. Microbiol.">
        <title>Microbulbifer okhotskensis sp. nov., isolated from a deep bottom sediment of the Okhotsk Sea.</title>
        <authorList>
            <person name="Romanenko L."/>
            <person name="Kurilenko V."/>
            <person name="Otstavnykh N."/>
            <person name="Velansky P."/>
            <person name="Isaeva M."/>
            <person name="Mikhailov V."/>
        </authorList>
    </citation>
    <scope>NUCLEOTIDE SEQUENCE</scope>
    <source>
        <strain evidence="2">OS29</strain>
    </source>
</reference>
<evidence type="ECO:0000313" key="3">
    <source>
        <dbReference type="Proteomes" id="UP001139028"/>
    </source>
</evidence>
<feature type="transmembrane region" description="Helical" evidence="1">
    <location>
        <begin position="42"/>
        <end position="66"/>
    </location>
</feature>
<gene>
    <name evidence="2" type="ORF">MO867_20635</name>
</gene>